<evidence type="ECO:0000256" key="4">
    <source>
        <dbReference type="ARBA" id="ARBA00022692"/>
    </source>
</evidence>
<reference evidence="9" key="1">
    <citation type="journal article" date="2020" name="Nature">
        <title>Giant virus diversity and host interactions through global metagenomics.</title>
        <authorList>
            <person name="Schulz F."/>
            <person name="Roux S."/>
            <person name="Paez-Espino D."/>
            <person name="Jungbluth S."/>
            <person name="Walsh D.A."/>
            <person name="Denef V.J."/>
            <person name="McMahon K.D."/>
            <person name="Konstantinidis K.T."/>
            <person name="Eloe-Fadrosh E.A."/>
            <person name="Kyrpides N.C."/>
            <person name="Woyke T."/>
        </authorList>
    </citation>
    <scope>NUCLEOTIDE SEQUENCE</scope>
    <source>
        <strain evidence="9">GVMAG-M-3300023184-190</strain>
    </source>
</reference>
<dbReference type="GO" id="GO:0034625">
    <property type="term" value="P:fatty acid elongation, monounsaturated fatty acid"/>
    <property type="evidence" value="ECO:0007669"/>
    <property type="project" value="TreeGrafter"/>
</dbReference>
<dbReference type="GO" id="GO:0009922">
    <property type="term" value="F:fatty acid elongase activity"/>
    <property type="evidence" value="ECO:0007669"/>
    <property type="project" value="InterPro"/>
</dbReference>
<protein>
    <recommendedName>
        <fullName evidence="10">Very-long-chain 3-oxoacyl-CoA synthase</fullName>
    </recommendedName>
</protein>
<feature type="transmembrane region" description="Helical" evidence="8">
    <location>
        <begin position="189"/>
        <end position="210"/>
    </location>
</feature>
<keyword evidence="3" id="KW-0808">Transferase</keyword>
<comment type="subcellular location">
    <subcellularLocation>
        <location evidence="1">Membrane</location>
        <topology evidence="1">Multi-pass membrane protein</topology>
    </subcellularLocation>
</comment>
<proteinExistence type="predicted"/>
<dbReference type="GO" id="GO:0034626">
    <property type="term" value="P:fatty acid elongation, polyunsaturated fatty acid"/>
    <property type="evidence" value="ECO:0007669"/>
    <property type="project" value="TreeGrafter"/>
</dbReference>
<sequence length="216" mass="25614">MSIIAPIVGTVIYTELKHIRMMSKSTLFWTSFFHNLALIYFSATMFYSLTKTIFWDYGIAFDHEFYLQHADVQRLIWWVYASKYYEYMDTALIYASNKQPIFLQKFHHIGAVIVWHLAYMHQCDFIVYVSWLNCGVHSIMYSYYFATLFTKRIPLAVKKTITTLQIAQLFIGVTVLPLVYYFTETKSCYNVLIIFVAYVTALLHLFGHFMRQYFTA</sequence>
<evidence type="ECO:0000256" key="5">
    <source>
        <dbReference type="ARBA" id="ARBA00022989"/>
    </source>
</evidence>
<evidence type="ECO:0000256" key="1">
    <source>
        <dbReference type="ARBA" id="ARBA00004141"/>
    </source>
</evidence>
<dbReference type="GO" id="GO:0030148">
    <property type="term" value="P:sphingolipid biosynthetic process"/>
    <property type="evidence" value="ECO:0007669"/>
    <property type="project" value="TreeGrafter"/>
</dbReference>
<evidence type="ECO:0000256" key="8">
    <source>
        <dbReference type="SAM" id="Phobius"/>
    </source>
</evidence>
<keyword evidence="4 8" id="KW-0812">Transmembrane</keyword>
<dbReference type="GO" id="GO:0005789">
    <property type="term" value="C:endoplasmic reticulum membrane"/>
    <property type="evidence" value="ECO:0007669"/>
    <property type="project" value="TreeGrafter"/>
</dbReference>
<accession>A0A6C0I6H2</accession>
<dbReference type="PANTHER" id="PTHR11157">
    <property type="entry name" value="FATTY ACID ACYL TRANSFERASE-RELATED"/>
    <property type="match status" value="1"/>
</dbReference>
<keyword evidence="5 8" id="KW-1133">Transmembrane helix</keyword>
<keyword evidence="7 8" id="KW-0472">Membrane</keyword>
<feature type="transmembrane region" description="Helical" evidence="8">
    <location>
        <begin position="161"/>
        <end position="183"/>
    </location>
</feature>
<dbReference type="EMBL" id="MN740100">
    <property type="protein sequence ID" value="QHT87723.1"/>
    <property type="molecule type" value="Genomic_DNA"/>
</dbReference>
<feature type="transmembrane region" description="Helical" evidence="8">
    <location>
        <begin position="27"/>
        <end position="47"/>
    </location>
</feature>
<keyword evidence="2" id="KW-0444">Lipid biosynthesis</keyword>
<evidence type="ECO:0000313" key="9">
    <source>
        <dbReference type="EMBL" id="QHT87723.1"/>
    </source>
</evidence>
<feature type="transmembrane region" description="Helical" evidence="8">
    <location>
        <begin position="125"/>
        <end position="149"/>
    </location>
</feature>
<evidence type="ECO:0000256" key="7">
    <source>
        <dbReference type="ARBA" id="ARBA00023136"/>
    </source>
</evidence>
<dbReference type="GO" id="GO:0019367">
    <property type="term" value="P:fatty acid elongation, saturated fatty acid"/>
    <property type="evidence" value="ECO:0007669"/>
    <property type="project" value="TreeGrafter"/>
</dbReference>
<dbReference type="Pfam" id="PF01151">
    <property type="entry name" value="ELO"/>
    <property type="match status" value="1"/>
</dbReference>
<organism evidence="9">
    <name type="scientific">viral metagenome</name>
    <dbReference type="NCBI Taxonomy" id="1070528"/>
    <lineage>
        <taxon>unclassified sequences</taxon>
        <taxon>metagenomes</taxon>
        <taxon>organismal metagenomes</taxon>
    </lineage>
</organism>
<keyword evidence="6" id="KW-0443">Lipid metabolism</keyword>
<evidence type="ECO:0000256" key="3">
    <source>
        <dbReference type="ARBA" id="ARBA00022679"/>
    </source>
</evidence>
<evidence type="ECO:0008006" key="10">
    <source>
        <dbReference type="Google" id="ProtNLM"/>
    </source>
</evidence>
<evidence type="ECO:0000256" key="6">
    <source>
        <dbReference type="ARBA" id="ARBA00023098"/>
    </source>
</evidence>
<dbReference type="AlphaFoldDB" id="A0A6C0I6H2"/>
<evidence type="ECO:0000256" key="2">
    <source>
        <dbReference type="ARBA" id="ARBA00022516"/>
    </source>
</evidence>
<dbReference type="InterPro" id="IPR002076">
    <property type="entry name" value="ELO_fam"/>
</dbReference>
<name>A0A6C0I6H2_9ZZZZ</name>
<dbReference type="GO" id="GO:0042761">
    <property type="term" value="P:very long-chain fatty acid biosynthetic process"/>
    <property type="evidence" value="ECO:0007669"/>
    <property type="project" value="TreeGrafter"/>
</dbReference>